<protein>
    <submittedName>
        <fullName evidence="1">Uncharacterized protein</fullName>
    </submittedName>
</protein>
<name>A0A4Q9LS26_9MICR</name>
<proteinExistence type="predicted"/>
<gene>
    <name evidence="1" type="ORF">CWI38_1835p0020</name>
</gene>
<evidence type="ECO:0000313" key="1">
    <source>
        <dbReference type="EMBL" id="TBU10345.1"/>
    </source>
</evidence>
<accession>A0A4Q9LS26</accession>
<dbReference type="EMBL" id="PITK01001835">
    <property type="protein sequence ID" value="TBU10345.1"/>
    <property type="molecule type" value="Genomic_DNA"/>
</dbReference>
<dbReference type="VEuPathDB" id="MicrosporidiaDB:CWI38_1835p0020"/>
<sequence>MCVNIRVLVIEDCKYKGVSIRIVIKGVINMCVNKRVLFIWYLDKRVLLKKDIYKGVNMDITIEIKGLSNTTNK</sequence>
<evidence type="ECO:0000313" key="2">
    <source>
        <dbReference type="Proteomes" id="UP000292282"/>
    </source>
</evidence>
<dbReference type="Proteomes" id="UP000292282">
    <property type="component" value="Unassembled WGS sequence"/>
</dbReference>
<organism evidence="1 2">
    <name type="scientific">Hamiltosporidium tvaerminnensis</name>
    <dbReference type="NCBI Taxonomy" id="1176355"/>
    <lineage>
        <taxon>Eukaryota</taxon>
        <taxon>Fungi</taxon>
        <taxon>Fungi incertae sedis</taxon>
        <taxon>Microsporidia</taxon>
        <taxon>Dubosqiidae</taxon>
        <taxon>Hamiltosporidium</taxon>
    </lineage>
</organism>
<reference evidence="1 2" key="1">
    <citation type="submission" date="2017-12" db="EMBL/GenBank/DDBJ databases">
        <authorList>
            <person name="Pombert J.-F."/>
            <person name="Haag K.L."/>
            <person name="Ebert D."/>
        </authorList>
    </citation>
    <scope>NUCLEOTIDE SEQUENCE [LARGE SCALE GENOMIC DNA]</scope>
    <source>
        <strain evidence="1">IL-G-3</strain>
    </source>
</reference>
<comment type="caution">
    <text evidence="1">The sequence shown here is derived from an EMBL/GenBank/DDBJ whole genome shotgun (WGS) entry which is preliminary data.</text>
</comment>
<dbReference type="AlphaFoldDB" id="A0A4Q9LS26"/>
<keyword evidence="2" id="KW-1185">Reference proteome</keyword>